<dbReference type="RefSeq" id="WP_078806257.1">
    <property type="nucleotide sequence ID" value="NZ_FUXI01000003.1"/>
</dbReference>
<dbReference type="AlphaFoldDB" id="A0A1T4KLZ2"/>
<evidence type="ECO:0000259" key="4">
    <source>
        <dbReference type="PROSITE" id="PS50893"/>
    </source>
</evidence>
<dbReference type="Proteomes" id="UP000190328">
    <property type="component" value="Unassembled WGS sequence"/>
</dbReference>
<accession>A0A1T4KLZ2</accession>
<protein>
    <submittedName>
        <fullName evidence="5">ABC-2 type transport system ATP-binding protein</fullName>
    </submittedName>
</protein>
<keyword evidence="2 5" id="KW-0067">ATP-binding</keyword>
<dbReference type="PANTHER" id="PTHR43158">
    <property type="entry name" value="SKFA PEPTIDE EXPORT ATP-BINDING PROTEIN SKFE"/>
    <property type="match status" value="1"/>
</dbReference>
<reference evidence="5 6" key="1">
    <citation type="submission" date="2017-02" db="EMBL/GenBank/DDBJ databases">
        <authorList>
            <person name="Peterson S.W."/>
        </authorList>
    </citation>
    <scope>NUCLEOTIDE SEQUENCE [LARGE SCALE GENOMIC DNA]</scope>
    <source>
        <strain evidence="5 6">ATCC BAA-1030</strain>
    </source>
</reference>
<dbReference type="EMBL" id="FUXI01000003">
    <property type="protein sequence ID" value="SJZ43426.1"/>
    <property type="molecule type" value="Genomic_DNA"/>
</dbReference>
<evidence type="ECO:0000313" key="5">
    <source>
        <dbReference type="EMBL" id="SJZ43426.1"/>
    </source>
</evidence>
<keyword evidence="3" id="KW-0812">Transmembrane</keyword>
<dbReference type="Gene3D" id="3.40.50.300">
    <property type="entry name" value="P-loop containing nucleotide triphosphate hydrolases"/>
    <property type="match status" value="1"/>
</dbReference>
<dbReference type="GO" id="GO:0016887">
    <property type="term" value="F:ATP hydrolysis activity"/>
    <property type="evidence" value="ECO:0007669"/>
    <property type="project" value="InterPro"/>
</dbReference>
<dbReference type="InterPro" id="IPR003439">
    <property type="entry name" value="ABC_transporter-like_ATP-bd"/>
</dbReference>
<name>A0A1T4KLZ2_9ENTE</name>
<feature type="domain" description="ABC transporter" evidence="4">
    <location>
        <begin position="2"/>
        <end position="223"/>
    </location>
</feature>
<evidence type="ECO:0000256" key="3">
    <source>
        <dbReference type="SAM" id="Phobius"/>
    </source>
</evidence>
<keyword evidence="1" id="KW-0547">Nucleotide-binding</keyword>
<organism evidence="5 6">
    <name type="scientific">Pilibacter termitis</name>
    <dbReference type="NCBI Taxonomy" id="263852"/>
    <lineage>
        <taxon>Bacteria</taxon>
        <taxon>Bacillati</taxon>
        <taxon>Bacillota</taxon>
        <taxon>Bacilli</taxon>
        <taxon>Lactobacillales</taxon>
        <taxon>Enterococcaceae</taxon>
        <taxon>Pilibacter</taxon>
    </lineage>
</organism>
<evidence type="ECO:0000256" key="2">
    <source>
        <dbReference type="ARBA" id="ARBA00022840"/>
    </source>
</evidence>
<gene>
    <name evidence="5" type="ORF">SAMN02745116_00290</name>
</gene>
<evidence type="ECO:0000313" key="6">
    <source>
        <dbReference type="Proteomes" id="UP000190328"/>
    </source>
</evidence>
<dbReference type="PROSITE" id="PS50893">
    <property type="entry name" value="ABC_TRANSPORTER_2"/>
    <property type="match status" value="1"/>
</dbReference>
<dbReference type="Pfam" id="PF00005">
    <property type="entry name" value="ABC_tran"/>
    <property type="match status" value="1"/>
</dbReference>
<proteinExistence type="predicted"/>
<dbReference type="PANTHER" id="PTHR43158:SF5">
    <property type="entry name" value="ABC TRANSPORTER, ATP-BINDING PROTEIN"/>
    <property type="match status" value="1"/>
</dbReference>
<dbReference type="InterPro" id="IPR027417">
    <property type="entry name" value="P-loop_NTPase"/>
</dbReference>
<keyword evidence="3" id="KW-0472">Membrane</keyword>
<dbReference type="STRING" id="263852.SAMN02745116_00290"/>
<dbReference type="SUPFAM" id="SSF52540">
    <property type="entry name" value="P-loop containing nucleoside triphosphate hydrolases"/>
    <property type="match status" value="1"/>
</dbReference>
<dbReference type="SMART" id="SM00382">
    <property type="entry name" value="AAA"/>
    <property type="match status" value="1"/>
</dbReference>
<evidence type="ECO:0000256" key="1">
    <source>
        <dbReference type="ARBA" id="ARBA00022741"/>
    </source>
</evidence>
<dbReference type="OrthoDB" id="9804819at2"/>
<dbReference type="InterPro" id="IPR003593">
    <property type="entry name" value="AAA+_ATPase"/>
</dbReference>
<sequence length="232" mass="26685">MITVKNIKKSFKKQVVFSNLSLSIKKPSIACFIGPNGIGKTTLLKVISGILHKDEGHIFIDEKEIFSTNDSFGKVSFFVNESILIENLTGREHLLLLLESQKERTEKLINYFQAEELMKKKVKSYSLGMRQILLIILTCSFDVPILIFDEILNGLDPKNRRKAMNLLMKLKKEKIILLSSHQLTEISEIADDVYFLYDNTLEKVEDMSQARSLENLYLEKTMGEFDDTEIEI</sequence>
<feature type="transmembrane region" description="Helical" evidence="3">
    <location>
        <begin position="127"/>
        <end position="148"/>
    </location>
</feature>
<keyword evidence="3" id="KW-1133">Transmembrane helix</keyword>
<keyword evidence="6" id="KW-1185">Reference proteome</keyword>
<dbReference type="GO" id="GO:0005524">
    <property type="term" value="F:ATP binding"/>
    <property type="evidence" value="ECO:0007669"/>
    <property type="project" value="UniProtKB-KW"/>
</dbReference>